<feature type="signal peptide" evidence="3">
    <location>
        <begin position="1"/>
        <end position="19"/>
    </location>
</feature>
<evidence type="ECO:0000313" key="6">
    <source>
        <dbReference type="Proteomes" id="UP000254771"/>
    </source>
</evidence>
<gene>
    <name evidence="5" type="ORF">DIZ78_18235</name>
</gene>
<dbReference type="InterPro" id="IPR025392">
    <property type="entry name" value="DUF4124"/>
</dbReference>
<proteinExistence type="predicted"/>
<evidence type="ECO:0000313" key="5">
    <source>
        <dbReference type="EMBL" id="RDH80992.1"/>
    </source>
</evidence>
<reference evidence="5 6" key="1">
    <citation type="journal article" date="2018" name="ISME J.">
        <title>Endosymbiont genomes yield clues of tubeworm success.</title>
        <authorList>
            <person name="Li Y."/>
            <person name="Liles M.R."/>
            <person name="Halanych K.M."/>
        </authorList>
    </citation>
    <scope>NUCLEOTIDE SEQUENCE [LARGE SCALE GENOMIC DNA]</scope>
    <source>
        <strain evidence="5">A1462</strain>
    </source>
</reference>
<name>A0A370D7R8_9GAMM</name>
<protein>
    <submittedName>
        <fullName evidence="5">DUF4124 domain-containing protein</fullName>
    </submittedName>
</protein>
<dbReference type="EMBL" id="QFXE01000023">
    <property type="protein sequence ID" value="RDH80992.1"/>
    <property type="molecule type" value="Genomic_DNA"/>
</dbReference>
<feature type="region of interest" description="Disordered" evidence="2">
    <location>
        <begin position="29"/>
        <end position="63"/>
    </location>
</feature>
<evidence type="ECO:0000256" key="1">
    <source>
        <dbReference type="SAM" id="Coils"/>
    </source>
</evidence>
<sequence>MKHLLFCLLLLSVFSVANAETVYRSVDESGQVTYSDAPGKGRSDVVKMPSGPSSEAKRETQVREKEIRDAANKAGRLRQSGDQQRVVNISEAERNLQAAEAKLSDAKILRDEDRQSTAGGGRRIRPEYFERIKQEEAAVEAARKKLQQARNGR</sequence>
<feature type="domain" description="DUF4124" evidence="4">
    <location>
        <begin position="9"/>
        <end position="61"/>
    </location>
</feature>
<keyword evidence="1" id="KW-0175">Coiled coil</keyword>
<dbReference type="AlphaFoldDB" id="A0A370D7R8"/>
<dbReference type="Proteomes" id="UP000254771">
    <property type="component" value="Unassembled WGS sequence"/>
</dbReference>
<evidence type="ECO:0000256" key="2">
    <source>
        <dbReference type="SAM" id="MobiDB-lite"/>
    </source>
</evidence>
<dbReference type="Pfam" id="PF13511">
    <property type="entry name" value="DUF4124"/>
    <property type="match status" value="1"/>
</dbReference>
<feature type="coiled-coil region" evidence="1">
    <location>
        <begin position="89"/>
        <end position="152"/>
    </location>
</feature>
<organism evidence="5 6">
    <name type="scientific">endosymbiont of Escarpia spicata</name>
    <dbReference type="NCBI Taxonomy" id="2200908"/>
    <lineage>
        <taxon>Bacteria</taxon>
        <taxon>Pseudomonadati</taxon>
        <taxon>Pseudomonadota</taxon>
        <taxon>Gammaproteobacteria</taxon>
        <taxon>sulfur-oxidizing symbionts</taxon>
    </lineage>
</organism>
<feature type="chain" id="PRO_5016876766" evidence="3">
    <location>
        <begin position="20"/>
        <end position="153"/>
    </location>
</feature>
<accession>A0A370D7R8</accession>
<evidence type="ECO:0000256" key="3">
    <source>
        <dbReference type="SAM" id="SignalP"/>
    </source>
</evidence>
<keyword evidence="6" id="KW-1185">Reference proteome</keyword>
<evidence type="ECO:0000259" key="4">
    <source>
        <dbReference type="Pfam" id="PF13511"/>
    </source>
</evidence>
<comment type="caution">
    <text evidence="5">The sequence shown here is derived from an EMBL/GenBank/DDBJ whole genome shotgun (WGS) entry which is preliminary data.</text>
</comment>
<keyword evidence="3" id="KW-0732">Signal</keyword>